<evidence type="ECO:0000259" key="6">
    <source>
        <dbReference type="Pfam" id="PF01494"/>
    </source>
</evidence>
<dbReference type="RefSeq" id="WP_126686946.1">
    <property type="nucleotide sequence ID" value="NZ_RYYV01000030.1"/>
</dbReference>
<name>A0A432M033_9GAMM</name>
<dbReference type="SUPFAM" id="SSF51905">
    <property type="entry name" value="FAD/NAD(P)-binding domain"/>
    <property type="match status" value="1"/>
</dbReference>
<protein>
    <submittedName>
        <fullName evidence="7">FAD-dependent monooxygenase</fullName>
    </submittedName>
</protein>
<comment type="cofactor">
    <cofactor evidence="1">
        <name>FAD</name>
        <dbReference type="ChEBI" id="CHEBI:57692"/>
    </cofactor>
</comment>
<keyword evidence="3" id="KW-0274">FAD</keyword>
<evidence type="ECO:0000256" key="2">
    <source>
        <dbReference type="ARBA" id="ARBA00022630"/>
    </source>
</evidence>
<organism evidence="7 8">
    <name type="scientific">Dyella choica</name>
    <dbReference type="NCBI Taxonomy" id="1927959"/>
    <lineage>
        <taxon>Bacteria</taxon>
        <taxon>Pseudomonadati</taxon>
        <taxon>Pseudomonadota</taxon>
        <taxon>Gammaproteobacteria</taxon>
        <taxon>Lysobacterales</taxon>
        <taxon>Rhodanobacteraceae</taxon>
        <taxon>Dyella</taxon>
    </lineage>
</organism>
<dbReference type="InterPro" id="IPR002938">
    <property type="entry name" value="FAD-bd"/>
</dbReference>
<keyword evidence="5 7" id="KW-0503">Monooxygenase</keyword>
<comment type="caution">
    <text evidence="7">The sequence shown here is derived from an EMBL/GenBank/DDBJ whole genome shotgun (WGS) entry which is preliminary data.</text>
</comment>
<dbReference type="InterPro" id="IPR036188">
    <property type="entry name" value="FAD/NAD-bd_sf"/>
</dbReference>
<feature type="domain" description="FAD-binding" evidence="6">
    <location>
        <begin position="149"/>
        <end position="338"/>
    </location>
</feature>
<evidence type="ECO:0000256" key="5">
    <source>
        <dbReference type="ARBA" id="ARBA00023033"/>
    </source>
</evidence>
<dbReference type="PRINTS" id="PR00420">
    <property type="entry name" value="RNGMNOXGNASE"/>
</dbReference>
<dbReference type="Proteomes" id="UP000274358">
    <property type="component" value="Unassembled WGS sequence"/>
</dbReference>
<sequence>MQGRLRIAIVGYGTAGQAAALMLHAQGHEVSVFEQAPVLRPIGAGFLLQPTGFGVLVRLGLHEAALEQGQIIDRLHGCNHRGRMVMDMRYAEHAADCFGVGMTRGGLFTLLRDAYPEAHRVLLGVCIEQLIDDGRWLLDSQGERHGPFDLIVSADGAHSRLRRSVPGLVQRETLYPWGALWCLLRADDWPYPHELRQRYAGTREMIGMLPVGRRVDHPGRWLTFYFSLPGDQVDAFDEHGFDRVRQRAAAIWPEASVELKDIDSSRQLNRARYRDVVMRAPVHGRMVFLGDAAHAMSPQLGQGVNMALLDAEALAQTLADSSSVDEALQAYVHKRRAHLAVYQRLSRWLTPLFQSERRALAVLRDLGFGPLGRLPLARGQMLKILTGTKAGWWR</sequence>
<dbReference type="OrthoDB" id="8672648at2"/>
<keyword evidence="8" id="KW-1185">Reference proteome</keyword>
<dbReference type="GO" id="GO:0004497">
    <property type="term" value="F:monooxygenase activity"/>
    <property type="evidence" value="ECO:0007669"/>
    <property type="project" value="UniProtKB-KW"/>
</dbReference>
<keyword evidence="2" id="KW-0285">Flavoprotein</keyword>
<dbReference type="PANTHER" id="PTHR13789">
    <property type="entry name" value="MONOOXYGENASE"/>
    <property type="match status" value="1"/>
</dbReference>
<evidence type="ECO:0000313" key="8">
    <source>
        <dbReference type="Proteomes" id="UP000274358"/>
    </source>
</evidence>
<evidence type="ECO:0000313" key="7">
    <source>
        <dbReference type="EMBL" id="RUL69599.1"/>
    </source>
</evidence>
<keyword evidence="4" id="KW-0560">Oxidoreductase</keyword>
<evidence type="ECO:0000256" key="3">
    <source>
        <dbReference type="ARBA" id="ARBA00022827"/>
    </source>
</evidence>
<dbReference type="EMBL" id="RYYV01000030">
    <property type="protein sequence ID" value="RUL69599.1"/>
    <property type="molecule type" value="Genomic_DNA"/>
</dbReference>
<gene>
    <name evidence="7" type="ORF">EKH80_21975</name>
</gene>
<dbReference type="PANTHER" id="PTHR13789:SF318">
    <property type="entry name" value="GERANYLGERANYL DIPHOSPHATE REDUCTASE"/>
    <property type="match status" value="1"/>
</dbReference>
<dbReference type="InterPro" id="IPR050493">
    <property type="entry name" value="FAD-dep_Monooxygenase_BioMet"/>
</dbReference>
<dbReference type="Gene3D" id="3.50.50.60">
    <property type="entry name" value="FAD/NAD(P)-binding domain"/>
    <property type="match status" value="1"/>
</dbReference>
<accession>A0A432M033</accession>
<dbReference type="AlphaFoldDB" id="A0A432M033"/>
<dbReference type="GO" id="GO:0071949">
    <property type="term" value="F:FAD binding"/>
    <property type="evidence" value="ECO:0007669"/>
    <property type="project" value="InterPro"/>
</dbReference>
<proteinExistence type="predicted"/>
<evidence type="ECO:0000256" key="1">
    <source>
        <dbReference type="ARBA" id="ARBA00001974"/>
    </source>
</evidence>
<reference evidence="7 8" key="1">
    <citation type="submission" date="2018-12" db="EMBL/GenBank/DDBJ databases">
        <title>Dyella dinghuensis sp. nov. DHOA06 and Dyella choica sp. nov. 4M-K27, isolated from forest soil.</title>
        <authorList>
            <person name="Qiu L.-H."/>
            <person name="Gao Z.-H."/>
        </authorList>
    </citation>
    <scope>NUCLEOTIDE SEQUENCE [LARGE SCALE GENOMIC DNA]</scope>
    <source>
        <strain evidence="7 8">4M-K27</strain>
    </source>
</reference>
<dbReference type="Pfam" id="PF01494">
    <property type="entry name" value="FAD_binding_3"/>
    <property type="match status" value="1"/>
</dbReference>
<evidence type="ECO:0000256" key="4">
    <source>
        <dbReference type="ARBA" id="ARBA00023002"/>
    </source>
</evidence>